<organism evidence="2 3">
    <name type="scientific">Bifidobacterium biavatii DSM 23969</name>
    <dbReference type="NCBI Taxonomy" id="1437608"/>
    <lineage>
        <taxon>Bacteria</taxon>
        <taxon>Bacillati</taxon>
        <taxon>Actinomycetota</taxon>
        <taxon>Actinomycetes</taxon>
        <taxon>Bifidobacteriales</taxon>
        <taxon>Bifidobacteriaceae</taxon>
        <taxon>Bifidobacterium</taxon>
    </lineage>
</organism>
<sequence length="424" mass="46632">MGIEEQVEQTAQQALQRAGEATVKGGARLTVKVSVGIVKTLLRIAGWPLKTTKETIKEKSNTGRMSVKKLQAKNGGDLHDIQLDPDSVREVTRQLKKNGIDYSITKEGDQYNLTFAGKDADHINHIVKTCLDRLGLTMTDDQPSLDDTRPEQEQAKTEPNQEEATPTAEQPAVQAAAEPEQPVTEEIPAIDPEQIIEPIGQPDDATPNPPSTDTPMPAEDVWANTEPMPDRDWLSTEAIPVPEQTFEPPTIAIPTSELKLQTLGYGVFRDPFASETQEHAIIVPGNDNGISPMVSVPAEWSNERQEAELTKAVETIEHARTEQHEHTVDHDETIQQNPDRNATKNPASDETTRNTLSEGAATETDPLEAPTDPMEQTTPAKPKQGKPRKKGMDDFKNLLDKKTKEILAKANGVAEPVKDIKKSR</sequence>
<evidence type="ECO:0000313" key="2">
    <source>
        <dbReference type="EMBL" id="KFI46113.1"/>
    </source>
</evidence>
<dbReference type="Proteomes" id="UP000029108">
    <property type="component" value="Unassembled WGS sequence"/>
</dbReference>
<dbReference type="EMBL" id="JGYN01000040">
    <property type="protein sequence ID" value="KFI46113.1"/>
    <property type="molecule type" value="Genomic_DNA"/>
</dbReference>
<gene>
    <name evidence="2" type="ORF">BBIA_2078</name>
</gene>
<dbReference type="RefSeq" id="WP_033496022.1">
    <property type="nucleotide sequence ID" value="NZ_JDUU01000033.1"/>
</dbReference>
<dbReference type="Pfam" id="PF12687">
    <property type="entry name" value="DUF3801"/>
    <property type="match status" value="1"/>
</dbReference>
<feature type="compositionally biased region" description="Basic and acidic residues" evidence="1">
    <location>
        <begin position="146"/>
        <end position="156"/>
    </location>
</feature>
<dbReference type="AlphaFoldDB" id="A0A086ZHW3"/>
<evidence type="ECO:0000256" key="1">
    <source>
        <dbReference type="SAM" id="MobiDB-lite"/>
    </source>
</evidence>
<evidence type="ECO:0000313" key="3">
    <source>
        <dbReference type="Proteomes" id="UP000029108"/>
    </source>
</evidence>
<dbReference type="InterPro" id="IPR024234">
    <property type="entry name" value="DUF3801"/>
</dbReference>
<dbReference type="STRING" id="1437608.GCA_000771645_01775"/>
<accession>A0A086ZHW3</accession>
<feature type="region of interest" description="Disordered" evidence="1">
    <location>
        <begin position="137"/>
        <end position="182"/>
    </location>
</feature>
<feature type="region of interest" description="Disordered" evidence="1">
    <location>
        <begin position="197"/>
        <end position="218"/>
    </location>
</feature>
<feature type="compositionally biased region" description="Polar residues" evidence="1">
    <location>
        <begin position="334"/>
        <end position="357"/>
    </location>
</feature>
<feature type="compositionally biased region" description="Basic and acidic residues" evidence="1">
    <location>
        <begin position="313"/>
        <end position="333"/>
    </location>
</feature>
<keyword evidence="3" id="KW-1185">Reference proteome</keyword>
<feature type="compositionally biased region" description="Low complexity" evidence="1">
    <location>
        <begin position="164"/>
        <end position="182"/>
    </location>
</feature>
<dbReference type="OrthoDB" id="3235960at2"/>
<dbReference type="eggNOG" id="ENOG5032CMF">
    <property type="taxonomic scope" value="Bacteria"/>
</dbReference>
<comment type="caution">
    <text evidence="2">The sequence shown here is derived from an EMBL/GenBank/DDBJ whole genome shotgun (WGS) entry which is preliminary data.</text>
</comment>
<name>A0A086ZHW3_9BIFI</name>
<protein>
    <submittedName>
        <fullName evidence="2">Mobilization protein</fullName>
    </submittedName>
</protein>
<proteinExistence type="predicted"/>
<feature type="region of interest" description="Disordered" evidence="1">
    <location>
        <begin position="313"/>
        <end position="398"/>
    </location>
</feature>
<reference evidence="2 3" key="1">
    <citation type="submission" date="2014-03" db="EMBL/GenBank/DDBJ databases">
        <title>Genomics of Bifidobacteria.</title>
        <authorList>
            <person name="Ventura M."/>
            <person name="Milani C."/>
            <person name="Lugli G.A."/>
        </authorList>
    </citation>
    <scope>NUCLEOTIDE SEQUENCE [LARGE SCALE GENOMIC DNA]</scope>
    <source>
        <strain evidence="2 3">DSM 23969</strain>
    </source>
</reference>